<protein>
    <submittedName>
        <fullName evidence="2">Uncharacterized protein</fullName>
    </submittedName>
</protein>
<feature type="region of interest" description="Disordered" evidence="1">
    <location>
        <begin position="70"/>
        <end position="121"/>
    </location>
</feature>
<organism evidence="2 3">
    <name type="scientific">Prymnesium parvum</name>
    <name type="common">Toxic golden alga</name>
    <dbReference type="NCBI Taxonomy" id="97485"/>
    <lineage>
        <taxon>Eukaryota</taxon>
        <taxon>Haptista</taxon>
        <taxon>Haptophyta</taxon>
        <taxon>Prymnesiophyceae</taxon>
        <taxon>Prymnesiales</taxon>
        <taxon>Prymnesiaceae</taxon>
        <taxon>Prymnesium</taxon>
    </lineage>
</organism>
<dbReference type="AlphaFoldDB" id="A0AB34IT15"/>
<accession>A0AB34IT15</accession>
<evidence type="ECO:0000313" key="2">
    <source>
        <dbReference type="EMBL" id="KAL1504624.1"/>
    </source>
</evidence>
<keyword evidence="3" id="KW-1185">Reference proteome</keyword>
<evidence type="ECO:0000256" key="1">
    <source>
        <dbReference type="SAM" id="MobiDB-lite"/>
    </source>
</evidence>
<comment type="caution">
    <text evidence="2">The sequence shown here is derived from an EMBL/GenBank/DDBJ whole genome shotgun (WGS) entry which is preliminary data.</text>
</comment>
<feature type="compositionally biased region" description="Polar residues" evidence="1">
    <location>
        <begin position="70"/>
        <end position="79"/>
    </location>
</feature>
<dbReference type="EMBL" id="JBGBPQ010000019">
    <property type="protein sequence ID" value="KAL1504624.1"/>
    <property type="molecule type" value="Genomic_DNA"/>
</dbReference>
<name>A0AB34IT15_PRYPA</name>
<reference evidence="2 3" key="1">
    <citation type="journal article" date="2024" name="Science">
        <title>Giant polyketide synthase enzymes in the biosynthesis of giant marine polyether toxins.</title>
        <authorList>
            <person name="Fallon T.R."/>
            <person name="Shende V.V."/>
            <person name="Wierzbicki I.H."/>
            <person name="Pendleton A.L."/>
            <person name="Watervoot N.F."/>
            <person name="Auber R.P."/>
            <person name="Gonzalez D.J."/>
            <person name="Wisecaver J.H."/>
            <person name="Moore B.S."/>
        </authorList>
    </citation>
    <scope>NUCLEOTIDE SEQUENCE [LARGE SCALE GENOMIC DNA]</scope>
    <source>
        <strain evidence="2 3">12B1</strain>
    </source>
</reference>
<evidence type="ECO:0000313" key="3">
    <source>
        <dbReference type="Proteomes" id="UP001515480"/>
    </source>
</evidence>
<gene>
    <name evidence="2" type="ORF">AB1Y20_008407</name>
</gene>
<proteinExistence type="predicted"/>
<feature type="region of interest" description="Disordered" evidence="1">
    <location>
        <begin position="1"/>
        <end position="23"/>
    </location>
</feature>
<sequence>MMLSKGRGCRNEGRHDAAVSLSRGAVDERPKKVEGLADVLHGISEVTLQGGVVGAPTCFTAREGASSRMESATALSENTEAFVGRKGTTDEVGQSARHIKGLSSGNSGGWGDRGHGHGRRVRSEQLAPIDIQGVRLGSSKRNLGGLRRVMQLCRK</sequence>
<dbReference type="Proteomes" id="UP001515480">
    <property type="component" value="Unassembled WGS sequence"/>
</dbReference>